<reference evidence="1 2" key="1">
    <citation type="submission" date="2019-07" db="EMBL/GenBank/DDBJ databases">
        <title>Whole genome shotgun sequence of Pseudonocardia sulfidoxydans NBRC 16205.</title>
        <authorList>
            <person name="Hosoyama A."/>
            <person name="Uohara A."/>
            <person name="Ohji S."/>
            <person name="Ichikawa N."/>
        </authorList>
    </citation>
    <scope>NUCLEOTIDE SEQUENCE [LARGE SCALE GENOMIC DNA]</scope>
    <source>
        <strain evidence="1 2">NBRC 16205</strain>
    </source>
</reference>
<dbReference type="Gene3D" id="1.10.260.40">
    <property type="entry name" value="lambda repressor-like DNA-binding domains"/>
    <property type="match status" value="1"/>
</dbReference>
<dbReference type="AlphaFoldDB" id="A0A511DNU7"/>
<dbReference type="Proteomes" id="UP000321685">
    <property type="component" value="Unassembled WGS sequence"/>
</dbReference>
<dbReference type="RefSeq" id="WP_147114548.1">
    <property type="nucleotide sequence ID" value="NZ_BJVJ01000092.1"/>
</dbReference>
<evidence type="ECO:0000313" key="2">
    <source>
        <dbReference type="Proteomes" id="UP000321685"/>
    </source>
</evidence>
<comment type="caution">
    <text evidence="1">The sequence shown here is derived from an EMBL/GenBank/DDBJ whole genome shotgun (WGS) entry which is preliminary data.</text>
</comment>
<evidence type="ECO:0000313" key="1">
    <source>
        <dbReference type="EMBL" id="GEL26475.1"/>
    </source>
</evidence>
<dbReference type="GO" id="GO:0003677">
    <property type="term" value="F:DNA binding"/>
    <property type="evidence" value="ECO:0007669"/>
    <property type="project" value="InterPro"/>
</dbReference>
<dbReference type="OrthoDB" id="3680625at2"/>
<dbReference type="EMBL" id="BJVJ01000092">
    <property type="protein sequence ID" value="GEL26475.1"/>
    <property type="molecule type" value="Genomic_DNA"/>
</dbReference>
<keyword evidence="2" id="KW-1185">Reference proteome</keyword>
<dbReference type="SUPFAM" id="SSF47413">
    <property type="entry name" value="lambda repressor-like DNA-binding domains"/>
    <property type="match status" value="1"/>
</dbReference>
<dbReference type="InterPro" id="IPR010982">
    <property type="entry name" value="Lambda_DNA-bd_dom_sf"/>
</dbReference>
<protein>
    <recommendedName>
        <fullName evidence="3">HTH cro/C1-type domain-containing protein</fullName>
    </recommendedName>
</protein>
<evidence type="ECO:0008006" key="3">
    <source>
        <dbReference type="Google" id="ProtNLM"/>
    </source>
</evidence>
<gene>
    <name evidence="1" type="ORF">PSU4_54290</name>
</gene>
<organism evidence="1 2">
    <name type="scientific">Pseudonocardia sulfidoxydans NBRC 16205</name>
    <dbReference type="NCBI Taxonomy" id="1223511"/>
    <lineage>
        <taxon>Bacteria</taxon>
        <taxon>Bacillati</taxon>
        <taxon>Actinomycetota</taxon>
        <taxon>Actinomycetes</taxon>
        <taxon>Pseudonocardiales</taxon>
        <taxon>Pseudonocardiaceae</taxon>
        <taxon>Pseudonocardia</taxon>
    </lineage>
</organism>
<dbReference type="CDD" id="cd00093">
    <property type="entry name" value="HTH_XRE"/>
    <property type="match status" value="1"/>
</dbReference>
<proteinExistence type="predicted"/>
<accession>A0A511DNU7</accession>
<name>A0A511DNU7_9PSEU</name>
<dbReference type="InterPro" id="IPR001387">
    <property type="entry name" value="Cro/C1-type_HTH"/>
</dbReference>
<sequence>MTDERSPAEPSEAERIAAAQERQRELYGAPVGERVRRITGGLGVTQGRLARALGLSPAMLSQLVSGRRVKIGDPAVLGRLMLLDARVPPTPPSKTVADALLADVGAARPSWSAPGPGTGKPGACGTAGRVGGRVIPLRPGRAVPVAGDGAVAVTPAGIGIMAAGPRHVAAEALRSVTGAARLVAAAALLDPAFPELADVLRIAAVQPR</sequence>